<gene>
    <name evidence="7" type="ORF">ACFYXQ_39910</name>
</gene>
<evidence type="ECO:0000313" key="8">
    <source>
        <dbReference type="Proteomes" id="UP001601992"/>
    </source>
</evidence>
<dbReference type="RefSeq" id="WP_387406645.1">
    <property type="nucleotide sequence ID" value="NZ_JBIAQY010000022.1"/>
</dbReference>
<keyword evidence="2" id="KW-0285">Flavoprotein</keyword>
<dbReference type="PROSITE" id="PS51349">
    <property type="entry name" value="FMN_HYDROXY_ACID_DH_2"/>
    <property type="match status" value="1"/>
</dbReference>
<comment type="cofactor">
    <cofactor evidence="1">
        <name>FMN</name>
        <dbReference type="ChEBI" id="CHEBI:58210"/>
    </cofactor>
</comment>
<dbReference type="PANTHER" id="PTHR10578:SF107">
    <property type="entry name" value="2-HYDROXYACID OXIDASE 1"/>
    <property type="match status" value="1"/>
</dbReference>
<protein>
    <submittedName>
        <fullName evidence="7">Alpha-hydroxy-acid oxidizing protein</fullName>
    </submittedName>
</protein>
<proteinExistence type="inferred from homology"/>
<name>A0ABW6SFC8_9NOCA</name>
<evidence type="ECO:0000256" key="2">
    <source>
        <dbReference type="ARBA" id="ARBA00022630"/>
    </source>
</evidence>
<evidence type="ECO:0000256" key="4">
    <source>
        <dbReference type="ARBA" id="ARBA00023002"/>
    </source>
</evidence>
<dbReference type="CDD" id="cd02809">
    <property type="entry name" value="alpha_hydroxyacid_oxid_FMN"/>
    <property type="match status" value="1"/>
</dbReference>
<dbReference type="Gene3D" id="3.20.20.70">
    <property type="entry name" value="Aldolase class I"/>
    <property type="match status" value="1"/>
</dbReference>
<evidence type="ECO:0000313" key="7">
    <source>
        <dbReference type="EMBL" id="MFF3573934.1"/>
    </source>
</evidence>
<accession>A0ABW6SFC8</accession>
<dbReference type="EMBL" id="JBIAQY010000022">
    <property type="protein sequence ID" value="MFF3573934.1"/>
    <property type="molecule type" value="Genomic_DNA"/>
</dbReference>
<dbReference type="PIRSF" id="PIRSF000138">
    <property type="entry name" value="Al-hdrx_acd_dh"/>
    <property type="match status" value="1"/>
</dbReference>
<dbReference type="Proteomes" id="UP001601992">
    <property type="component" value="Unassembled WGS sequence"/>
</dbReference>
<comment type="caution">
    <text evidence="7">The sequence shown here is derived from an EMBL/GenBank/DDBJ whole genome shotgun (WGS) entry which is preliminary data.</text>
</comment>
<dbReference type="PANTHER" id="PTHR10578">
    <property type="entry name" value="S -2-HYDROXY-ACID OXIDASE-RELATED"/>
    <property type="match status" value="1"/>
</dbReference>
<reference evidence="7 8" key="1">
    <citation type="submission" date="2024-10" db="EMBL/GenBank/DDBJ databases">
        <title>The Natural Products Discovery Center: Release of the First 8490 Sequenced Strains for Exploring Actinobacteria Biosynthetic Diversity.</title>
        <authorList>
            <person name="Kalkreuter E."/>
            <person name="Kautsar S.A."/>
            <person name="Yang D."/>
            <person name="Bader C.D."/>
            <person name="Teijaro C.N."/>
            <person name="Fluegel L."/>
            <person name="Davis C.M."/>
            <person name="Simpson J.R."/>
            <person name="Lauterbach L."/>
            <person name="Steele A.D."/>
            <person name="Gui C."/>
            <person name="Meng S."/>
            <person name="Li G."/>
            <person name="Viehrig K."/>
            <person name="Ye F."/>
            <person name="Su P."/>
            <person name="Kiefer A.F."/>
            <person name="Nichols A."/>
            <person name="Cepeda A.J."/>
            <person name="Yan W."/>
            <person name="Fan B."/>
            <person name="Jiang Y."/>
            <person name="Adhikari A."/>
            <person name="Zheng C.-J."/>
            <person name="Schuster L."/>
            <person name="Cowan T.M."/>
            <person name="Smanski M.J."/>
            <person name="Chevrette M.G."/>
            <person name="De Carvalho L.P.S."/>
            <person name="Shen B."/>
        </authorList>
    </citation>
    <scope>NUCLEOTIDE SEQUENCE [LARGE SCALE GENOMIC DNA]</scope>
    <source>
        <strain evidence="7 8">NPDC002593</strain>
    </source>
</reference>
<evidence type="ECO:0000259" key="6">
    <source>
        <dbReference type="PROSITE" id="PS51349"/>
    </source>
</evidence>
<feature type="domain" description="FMN hydroxy acid dehydrogenase" evidence="6">
    <location>
        <begin position="30"/>
        <end position="407"/>
    </location>
</feature>
<keyword evidence="8" id="KW-1185">Reference proteome</keyword>
<evidence type="ECO:0000256" key="5">
    <source>
        <dbReference type="ARBA" id="ARBA00024042"/>
    </source>
</evidence>
<keyword evidence="4" id="KW-0560">Oxidoreductase</keyword>
<evidence type="ECO:0000256" key="3">
    <source>
        <dbReference type="ARBA" id="ARBA00022643"/>
    </source>
</evidence>
<organism evidence="7 8">
    <name type="scientific">Nocardia jiangxiensis</name>
    <dbReference type="NCBI Taxonomy" id="282685"/>
    <lineage>
        <taxon>Bacteria</taxon>
        <taxon>Bacillati</taxon>
        <taxon>Actinomycetota</taxon>
        <taxon>Actinomycetes</taxon>
        <taxon>Mycobacteriales</taxon>
        <taxon>Nocardiaceae</taxon>
        <taxon>Nocardia</taxon>
    </lineage>
</organism>
<evidence type="ECO:0000256" key="1">
    <source>
        <dbReference type="ARBA" id="ARBA00001917"/>
    </source>
</evidence>
<comment type="similarity">
    <text evidence="5">Belongs to the FMN-dependent alpha-hydroxy acid dehydrogenase family.</text>
</comment>
<dbReference type="InterPro" id="IPR012133">
    <property type="entry name" value="Alpha-hydoxy_acid_DH_FMN"/>
</dbReference>
<dbReference type="InterPro" id="IPR013785">
    <property type="entry name" value="Aldolase_TIM"/>
</dbReference>
<dbReference type="InterPro" id="IPR037396">
    <property type="entry name" value="FMN_HAD"/>
</dbReference>
<keyword evidence="3" id="KW-0288">FMN</keyword>
<dbReference type="SUPFAM" id="SSF51395">
    <property type="entry name" value="FMN-linked oxidoreductases"/>
    <property type="match status" value="1"/>
</dbReference>
<dbReference type="Pfam" id="PF01070">
    <property type="entry name" value="FMN_dh"/>
    <property type="match status" value="1"/>
</dbReference>
<sequence length="416" mass="45210">MTSLERHFPRLEDFAPLLKPAPRERDSTKRRLAEAHNIWDLRRIAKRRTPSGPFDYADGGADGEVGLGRAREAFTDLEFRPGVLRDVSKTDTSTTVLGRASALPFGLAPTGFTRMLHSAGERAAVAAAARAGIPFSLSTVGTTSIERIAAIAPEARKWFQLYLWKDRDLSLELVRNAKAAGYEALLVTVDVPVSGNRLRDQRNGMTIPPRLTAKTFLDASYRWRWWFDFLTTEPYSFAFDTTGRGSTSDLVRRLADPSVTFEDLAWVRKAWDGPLLVKGIQTVGDACRALDHGADGVIVSGHGGRQLDRGPVVLHILPEVVAAVGDRGTVMLDTGIMNGADIVAALALGADFTLVGRAFLYGLMAGGEAGVARSVEILSAEIERTMKFLGVSAIDELEPAHVRLMSRRGPVGSQNS</sequence>
<dbReference type="InterPro" id="IPR000262">
    <property type="entry name" value="FMN-dep_DH"/>
</dbReference>